<comment type="similarity">
    <text evidence="3">Belongs to the flavoredoxin family.</text>
</comment>
<protein>
    <submittedName>
        <fullName evidence="5">Flavoprotein oxygenase-like protein</fullName>
    </submittedName>
</protein>
<dbReference type="PANTHER" id="PTHR43567">
    <property type="entry name" value="FLAVOREDOXIN-RELATED-RELATED"/>
    <property type="match status" value="1"/>
</dbReference>
<evidence type="ECO:0000313" key="5">
    <source>
        <dbReference type="EMBL" id="CYU35696.1"/>
    </source>
</evidence>
<evidence type="ECO:0000313" key="6">
    <source>
        <dbReference type="Proteomes" id="UP000073434"/>
    </source>
</evidence>
<evidence type="ECO:0000259" key="4">
    <source>
        <dbReference type="Pfam" id="PF01613"/>
    </source>
</evidence>
<dbReference type="AlphaFoldDB" id="A0A0Z8D2M1"/>
<keyword evidence="2" id="KW-0285">Flavoprotein</keyword>
<dbReference type="Pfam" id="PF01613">
    <property type="entry name" value="Flavin_Reduct"/>
    <property type="match status" value="1"/>
</dbReference>
<evidence type="ECO:0000256" key="1">
    <source>
        <dbReference type="ARBA" id="ARBA00001917"/>
    </source>
</evidence>
<comment type="cofactor">
    <cofactor evidence="1">
        <name>FMN</name>
        <dbReference type="ChEBI" id="CHEBI:58210"/>
    </cofactor>
</comment>
<dbReference type="Gene3D" id="2.30.110.10">
    <property type="entry name" value="Electron Transport, Fmn-binding Protein, Chain A"/>
    <property type="match status" value="1"/>
</dbReference>
<name>A0A0Z8D2M1_STRSU</name>
<organism evidence="5 6">
    <name type="scientific">Streptococcus suis</name>
    <dbReference type="NCBI Taxonomy" id="1307"/>
    <lineage>
        <taxon>Bacteria</taxon>
        <taxon>Bacillati</taxon>
        <taxon>Bacillota</taxon>
        <taxon>Bacilli</taxon>
        <taxon>Lactobacillales</taxon>
        <taxon>Streptococcaceae</taxon>
        <taxon>Streptococcus</taxon>
    </lineage>
</organism>
<dbReference type="RefSeq" id="WP_044688154.1">
    <property type="nucleotide sequence ID" value="NZ_CEEW01000042.1"/>
</dbReference>
<dbReference type="GO" id="GO:0016646">
    <property type="term" value="F:oxidoreductase activity, acting on the CH-NH group of donors, NAD or NADP as acceptor"/>
    <property type="evidence" value="ECO:0007669"/>
    <property type="project" value="UniProtKB-ARBA"/>
</dbReference>
<dbReference type="Proteomes" id="UP000073434">
    <property type="component" value="Unassembled WGS sequence"/>
</dbReference>
<dbReference type="GO" id="GO:0010181">
    <property type="term" value="F:FMN binding"/>
    <property type="evidence" value="ECO:0007669"/>
    <property type="project" value="InterPro"/>
</dbReference>
<evidence type="ECO:0000256" key="3">
    <source>
        <dbReference type="ARBA" id="ARBA00038054"/>
    </source>
</evidence>
<accession>A0A0Z8D2M1</accession>
<reference evidence="5 6" key="1">
    <citation type="submission" date="2016-02" db="EMBL/GenBank/DDBJ databases">
        <authorList>
            <consortium name="Pathogen Informatics"/>
        </authorList>
    </citation>
    <scope>NUCLEOTIDE SEQUENCE [LARGE SCALE GENOMIC DNA]</scope>
    <source>
        <strain evidence="5 6">LSS23</strain>
    </source>
</reference>
<proteinExistence type="inferred from homology"/>
<dbReference type="InterPro" id="IPR002563">
    <property type="entry name" value="Flavin_Rdtase-like_dom"/>
</dbReference>
<dbReference type="InterPro" id="IPR052174">
    <property type="entry name" value="Flavoredoxin"/>
</dbReference>
<dbReference type="SUPFAM" id="SSF50475">
    <property type="entry name" value="FMN-binding split barrel"/>
    <property type="match status" value="1"/>
</dbReference>
<dbReference type="EMBL" id="FIFW01000004">
    <property type="protein sequence ID" value="CYU35696.1"/>
    <property type="molecule type" value="Genomic_DNA"/>
</dbReference>
<gene>
    <name evidence="5" type="primary">flr</name>
    <name evidence="5" type="ORF">ERS132385_00622</name>
</gene>
<dbReference type="PANTHER" id="PTHR43567:SF1">
    <property type="entry name" value="FLAVOREDOXIN"/>
    <property type="match status" value="1"/>
</dbReference>
<evidence type="ECO:0000256" key="2">
    <source>
        <dbReference type="ARBA" id="ARBA00022630"/>
    </source>
</evidence>
<feature type="domain" description="Flavin reductase like" evidence="4">
    <location>
        <begin position="17"/>
        <end position="164"/>
    </location>
</feature>
<dbReference type="InterPro" id="IPR012349">
    <property type="entry name" value="Split_barrel_FMN-bd"/>
</dbReference>
<sequence length="198" mass="22545">MTVKQGFDTAKFYYGFPVFILGYKDEQHLYNITTCSSSYSLGDMVVVGMFQGSNAAEQIAKFGEFTLNLTTVEQGYLMEKAGFLHKREKINLLNAEIIPAETVDAPNLVACPITLECRVEQVQSFDGYVNFTARVLKRTVDETLLDDKGNFKSSEFNPLLYMGDGHERIYRYLERGTSEKLGTFIKKKRELDRSARLK</sequence>